<accession>A0A0C3CDD1</accession>
<name>A0A0C3CDD1_PILCF</name>
<dbReference type="OrthoDB" id="3235770at2759"/>
<dbReference type="PANTHER" id="PTHR34144">
    <property type="entry name" value="CHROMOSOME 8, WHOLE GENOME SHOTGUN SEQUENCE"/>
    <property type="match status" value="1"/>
</dbReference>
<organism evidence="1 2">
    <name type="scientific">Piloderma croceum (strain F 1598)</name>
    <dbReference type="NCBI Taxonomy" id="765440"/>
    <lineage>
        <taxon>Eukaryota</taxon>
        <taxon>Fungi</taxon>
        <taxon>Dikarya</taxon>
        <taxon>Basidiomycota</taxon>
        <taxon>Agaricomycotina</taxon>
        <taxon>Agaricomycetes</taxon>
        <taxon>Agaricomycetidae</taxon>
        <taxon>Atheliales</taxon>
        <taxon>Atheliaceae</taxon>
        <taxon>Piloderma</taxon>
    </lineage>
</organism>
<evidence type="ECO:0008006" key="3">
    <source>
        <dbReference type="Google" id="ProtNLM"/>
    </source>
</evidence>
<dbReference type="PANTHER" id="PTHR34144:SF2">
    <property type="entry name" value="CAPSULAR ASSOCIATED PROTEIN"/>
    <property type="match status" value="1"/>
</dbReference>
<dbReference type="AlphaFoldDB" id="A0A0C3CDD1"/>
<dbReference type="EMBL" id="KN832978">
    <property type="protein sequence ID" value="KIM87707.1"/>
    <property type="molecule type" value="Genomic_DNA"/>
</dbReference>
<dbReference type="InterPro" id="IPR021047">
    <property type="entry name" value="Mannosyltransferase_CMT1"/>
</dbReference>
<gene>
    <name evidence="1" type="ORF">PILCRDRAFT_814398</name>
</gene>
<sequence length="577" mass="65106">MAVALRRRSLTRILFALGLGCFLRLIFFSSSSSRTSSFYTPDSLDIQEQNVLERVTRSDKTLNVQKHKFLQVRMGRDDRDDLLADVIRNGVTDYWERFQKPYITGKESAHMDTQSVLSSIDQLLSLNGWVAAACPTLTRPFGQNKHEDAYDDLAQQGHLYYIGIVIHSADHFLVDQLAVIVQMAKRLGTSNLFVSMLDYDSTDSTATLTDLCEAVLILLGVPFRIRRVPGMTEDPHAAYYPLEEAYMKNLALEPLRELFQKRAIKFHRVIWLKGFTCPNDILETIKVSEANEAAMVCGMDWAEHNGFFIFSDRWRTRDIDGDQFRQSKSSSKPDAVPPRDKTGAARYAQHLPFQVFCCESGTHVVDPAQSYYQGIAYRAGTDYHNLSSSDSVPLREPDAPCLDSSQAWFCRDLWVNKAGEGKKASELADGFQRRKRDNILEEEGVARRKEQEVDYDANAGSDYDAMPDSDVPLADVPPPRLSIPNSLFRPARILVNPRCVTTYAGVSHTQLALDLFGPQIDNDGIEGGVGKYMLEDWDGAPDSFVCQEQLQTGGRKATKTQRRLGFSIHDEMDRRIV</sequence>
<dbReference type="Proteomes" id="UP000054166">
    <property type="component" value="Unassembled WGS sequence"/>
</dbReference>
<protein>
    <recommendedName>
        <fullName evidence="3">Glycosyltransferase family 69 protein</fullName>
    </recommendedName>
</protein>
<dbReference type="STRING" id="765440.A0A0C3CDD1"/>
<evidence type="ECO:0000313" key="1">
    <source>
        <dbReference type="EMBL" id="KIM87707.1"/>
    </source>
</evidence>
<reference evidence="1 2" key="1">
    <citation type="submission" date="2014-04" db="EMBL/GenBank/DDBJ databases">
        <authorList>
            <consortium name="DOE Joint Genome Institute"/>
            <person name="Kuo A."/>
            <person name="Tarkka M."/>
            <person name="Buscot F."/>
            <person name="Kohler A."/>
            <person name="Nagy L.G."/>
            <person name="Floudas D."/>
            <person name="Copeland A."/>
            <person name="Barry K.W."/>
            <person name="Cichocki N."/>
            <person name="Veneault-Fourrey C."/>
            <person name="LaButti K."/>
            <person name="Lindquist E.A."/>
            <person name="Lipzen A."/>
            <person name="Lundell T."/>
            <person name="Morin E."/>
            <person name="Murat C."/>
            <person name="Sun H."/>
            <person name="Tunlid A."/>
            <person name="Henrissat B."/>
            <person name="Grigoriev I.V."/>
            <person name="Hibbett D.S."/>
            <person name="Martin F."/>
            <person name="Nordberg H.P."/>
            <person name="Cantor M.N."/>
            <person name="Hua S.X."/>
        </authorList>
    </citation>
    <scope>NUCLEOTIDE SEQUENCE [LARGE SCALE GENOMIC DNA]</scope>
    <source>
        <strain evidence="1 2">F 1598</strain>
    </source>
</reference>
<proteinExistence type="predicted"/>
<reference evidence="2" key="2">
    <citation type="submission" date="2015-01" db="EMBL/GenBank/DDBJ databases">
        <title>Evolutionary Origins and Diversification of the Mycorrhizal Mutualists.</title>
        <authorList>
            <consortium name="DOE Joint Genome Institute"/>
            <consortium name="Mycorrhizal Genomics Consortium"/>
            <person name="Kohler A."/>
            <person name="Kuo A."/>
            <person name="Nagy L.G."/>
            <person name="Floudas D."/>
            <person name="Copeland A."/>
            <person name="Barry K.W."/>
            <person name="Cichocki N."/>
            <person name="Veneault-Fourrey C."/>
            <person name="LaButti K."/>
            <person name="Lindquist E.A."/>
            <person name="Lipzen A."/>
            <person name="Lundell T."/>
            <person name="Morin E."/>
            <person name="Murat C."/>
            <person name="Riley R."/>
            <person name="Ohm R."/>
            <person name="Sun H."/>
            <person name="Tunlid A."/>
            <person name="Henrissat B."/>
            <person name="Grigoriev I.V."/>
            <person name="Hibbett D.S."/>
            <person name="Martin F."/>
        </authorList>
    </citation>
    <scope>NUCLEOTIDE SEQUENCE [LARGE SCALE GENOMIC DNA]</scope>
    <source>
        <strain evidence="2">F 1598</strain>
    </source>
</reference>
<keyword evidence="2" id="KW-1185">Reference proteome</keyword>
<dbReference type="Pfam" id="PF11735">
    <property type="entry name" value="CAP59_mtransfer"/>
    <property type="match status" value="1"/>
</dbReference>
<dbReference type="InParanoid" id="A0A0C3CDD1"/>
<dbReference type="HOGENOM" id="CLU_016903_0_0_1"/>
<evidence type="ECO:0000313" key="2">
    <source>
        <dbReference type="Proteomes" id="UP000054166"/>
    </source>
</evidence>